<dbReference type="Proteomes" id="UP000199399">
    <property type="component" value="Unassembled WGS sequence"/>
</dbReference>
<feature type="chain" id="PRO_5011603181" evidence="1">
    <location>
        <begin position="20"/>
        <end position="111"/>
    </location>
</feature>
<dbReference type="AlphaFoldDB" id="A0A1G7TV37"/>
<protein>
    <submittedName>
        <fullName evidence="2">Uncharacterized protein</fullName>
    </submittedName>
</protein>
<dbReference type="STRING" id="218672.SAMN04489759_10766"/>
<evidence type="ECO:0000256" key="1">
    <source>
        <dbReference type="SAM" id="SignalP"/>
    </source>
</evidence>
<keyword evidence="3" id="KW-1185">Reference proteome</keyword>
<organism evidence="2 3">
    <name type="scientific">Sulfitobacter delicatus</name>
    <dbReference type="NCBI Taxonomy" id="218672"/>
    <lineage>
        <taxon>Bacteria</taxon>
        <taxon>Pseudomonadati</taxon>
        <taxon>Pseudomonadota</taxon>
        <taxon>Alphaproteobacteria</taxon>
        <taxon>Rhodobacterales</taxon>
        <taxon>Roseobacteraceae</taxon>
        <taxon>Sulfitobacter</taxon>
    </lineage>
</organism>
<sequence length="111" mass="11834">MYRSILGLAFTILAVPATAETPQGVWASNPAHCSGPYPETQVRIAGDTISFIETSCKLDNPTTLRGIPQAKLYDVTCSGEGETWSQRVFIGTDGDGLLIYSDGGASRYQGC</sequence>
<feature type="signal peptide" evidence="1">
    <location>
        <begin position="1"/>
        <end position="19"/>
    </location>
</feature>
<evidence type="ECO:0000313" key="2">
    <source>
        <dbReference type="EMBL" id="SDG39078.1"/>
    </source>
</evidence>
<dbReference type="EMBL" id="FNBP01000007">
    <property type="protein sequence ID" value="SDG39078.1"/>
    <property type="molecule type" value="Genomic_DNA"/>
</dbReference>
<name>A0A1G7TV37_9RHOB</name>
<accession>A0A1G7TV37</accession>
<reference evidence="3" key="1">
    <citation type="submission" date="2016-10" db="EMBL/GenBank/DDBJ databases">
        <authorList>
            <person name="Varghese N."/>
            <person name="Submissions S."/>
        </authorList>
    </citation>
    <scope>NUCLEOTIDE SEQUENCE [LARGE SCALE GENOMIC DNA]</scope>
    <source>
        <strain evidence="3">DSM 16477</strain>
    </source>
</reference>
<proteinExistence type="predicted"/>
<keyword evidence="1" id="KW-0732">Signal</keyword>
<gene>
    <name evidence="2" type="ORF">SAMN04489759_10766</name>
</gene>
<evidence type="ECO:0000313" key="3">
    <source>
        <dbReference type="Proteomes" id="UP000199399"/>
    </source>
</evidence>